<evidence type="ECO:0000256" key="3">
    <source>
        <dbReference type="ARBA" id="ARBA00038980"/>
    </source>
</evidence>
<proteinExistence type="inferred from homology"/>
<dbReference type="PANTHER" id="PTHR42991:SF1">
    <property type="entry name" value="ALDEHYDE DEHYDROGENASE"/>
    <property type="match status" value="1"/>
</dbReference>
<dbReference type="GO" id="GO:0008911">
    <property type="term" value="F:lactaldehyde dehydrogenase (NAD+) activity"/>
    <property type="evidence" value="ECO:0007669"/>
    <property type="project" value="TreeGrafter"/>
</dbReference>
<feature type="non-terminal residue" evidence="10">
    <location>
        <position position="1"/>
    </location>
</feature>
<dbReference type="InterPro" id="IPR051020">
    <property type="entry name" value="ALDH-related_metabolic_enz"/>
</dbReference>
<name>A0AAV6NK46_9ROSI</name>
<evidence type="ECO:0000313" key="11">
    <source>
        <dbReference type="Proteomes" id="UP000685013"/>
    </source>
</evidence>
<dbReference type="InterPro" id="IPR015590">
    <property type="entry name" value="Aldehyde_DH_dom"/>
</dbReference>
<dbReference type="GO" id="GO:0008886">
    <property type="term" value="F:glyceraldehyde-3-phosphate dehydrogenase (NADP+) (non-phosphorylating) activity"/>
    <property type="evidence" value="ECO:0007669"/>
    <property type="project" value="UniProtKB-EC"/>
</dbReference>
<keyword evidence="11" id="KW-1185">Reference proteome</keyword>
<evidence type="ECO:0000259" key="9">
    <source>
        <dbReference type="Pfam" id="PF00171"/>
    </source>
</evidence>
<comment type="caution">
    <text evidence="10">The sequence shown here is derived from an EMBL/GenBank/DDBJ whole genome shotgun (WGS) entry which is preliminary data.</text>
</comment>
<dbReference type="PANTHER" id="PTHR42991">
    <property type="entry name" value="ALDEHYDE DEHYDROGENASE"/>
    <property type="match status" value="1"/>
</dbReference>
<protein>
    <recommendedName>
        <fullName evidence="4">NADP-dependent glyceraldehyde-3-phosphate dehydrogenase</fullName>
        <ecNumber evidence="3">1.2.1.9</ecNumber>
    </recommendedName>
    <alternativeName>
        <fullName evidence="5">Glyceraldehyde-3-phosphate dehydrogenase [NADP(+)]</fullName>
    </alternativeName>
    <alternativeName>
        <fullName evidence="6">Non-phosphorylating glyceraldehyde 3-phosphate dehydrogenase</fullName>
    </alternativeName>
    <alternativeName>
        <fullName evidence="7">Triosephosphate dehydrogenase</fullName>
    </alternativeName>
</protein>
<feature type="domain" description="Aldehyde dehydrogenase" evidence="9">
    <location>
        <begin position="48"/>
        <end position="149"/>
    </location>
</feature>
<evidence type="ECO:0000256" key="4">
    <source>
        <dbReference type="ARBA" id="ARBA00040853"/>
    </source>
</evidence>
<dbReference type="AlphaFoldDB" id="A0AAV6NK46"/>
<comment type="similarity">
    <text evidence="1">Belongs to the aldehyde dehydrogenase family.</text>
</comment>
<keyword evidence="2" id="KW-0560">Oxidoreductase</keyword>
<evidence type="ECO:0000256" key="8">
    <source>
        <dbReference type="ARBA" id="ARBA00049186"/>
    </source>
</evidence>
<evidence type="ECO:0000256" key="5">
    <source>
        <dbReference type="ARBA" id="ARBA00042470"/>
    </source>
</evidence>
<dbReference type="EMBL" id="JAGKQH010000005">
    <property type="protein sequence ID" value="KAG6599348.1"/>
    <property type="molecule type" value="Genomic_DNA"/>
</dbReference>
<dbReference type="Pfam" id="PF00171">
    <property type="entry name" value="Aldedh"/>
    <property type="match status" value="1"/>
</dbReference>
<evidence type="ECO:0000256" key="2">
    <source>
        <dbReference type="ARBA" id="ARBA00023002"/>
    </source>
</evidence>
<organism evidence="10 11">
    <name type="scientific">Cucurbita argyrosperma subsp. sororia</name>
    <dbReference type="NCBI Taxonomy" id="37648"/>
    <lineage>
        <taxon>Eukaryota</taxon>
        <taxon>Viridiplantae</taxon>
        <taxon>Streptophyta</taxon>
        <taxon>Embryophyta</taxon>
        <taxon>Tracheophyta</taxon>
        <taxon>Spermatophyta</taxon>
        <taxon>Magnoliopsida</taxon>
        <taxon>eudicotyledons</taxon>
        <taxon>Gunneridae</taxon>
        <taxon>Pentapetalae</taxon>
        <taxon>rosids</taxon>
        <taxon>fabids</taxon>
        <taxon>Cucurbitales</taxon>
        <taxon>Cucurbitaceae</taxon>
        <taxon>Cucurbiteae</taxon>
        <taxon>Cucurbita</taxon>
    </lineage>
</organism>
<evidence type="ECO:0000256" key="1">
    <source>
        <dbReference type="ARBA" id="ARBA00009986"/>
    </source>
</evidence>
<accession>A0AAV6NK46</accession>
<comment type="catalytic activity">
    <reaction evidence="8">
        <text>D-glyceraldehyde 3-phosphate + NADP(+) + H2O = (2R)-3-phosphoglycerate + NADPH + 2 H(+)</text>
        <dbReference type="Rhea" id="RHEA:14669"/>
        <dbReference type="ChEBI" id="CHEBI:15377"/>
        <dbReference type="ChEBI" id="CHEBI:15378"/>
        <dbReference type="ChEBI" id="CHEBI:57783"/>
        <dbReference type="ChEBI" id="CHEBI:58272"/>
        <dbReference type="ChEBI" id="CHEBI:58349"/>
        <dbReference type="ChEBI" id="CHEBI:59776"/>
        <dbReference type="EC" id="1.2.1.9"/>
    </reaction>
</comment>
<dbReference type="EC" id="1.2.1.9" evidence="3"/>
<evidence type="ECO:0000313" key="10">
    <source>
        <dbReference type="EMBL" id="KAG6599348.1"/>
    </source>
</evidence>
<evidence type="ECO:0000256" key="6">
    <source>
        <dbReference type="ARBA" id="ARBA00042646"/>
    </source>
</evidence>
<gene>
    <name evidence="10" type="primary">GAPN</name>
    <name evidence="10" type="ORF">SDJN03_09126</name>
</gene>
<sequence length="191" mass="20998">MVQSSDSSPNTQFCSDEFPWQVMEFLQRFSMVKCTNTIPKESGRKKSSSGKTVAIIPTTRKTKYRVQACNQEEVNKVMEIAKSAQESWAKTPLWRRAEVLHKAAAILKEHKAPIAECLVKEIAMPAKDAVTEVVRSGDLVSYCAEEGPNIALLPSGQRCTVESIADALVEKVKARVAKLSVGAPEDDSDIT</sequence>
<reference evidence="10 11" key="1">
    <citation type="journal article" date="2021" name="Hortic Res">
        <title>The domestication of Cucurbita argyrosperma as revealed by the genome of its wild relative.</title>
        <authorList>
            <person name="Barrera-Redondo J."/>
            <person name="Sanchez-de la Vega G."/>
            <person name="Aguirre-Liguori J.A."/>
            <person name="Castellanos-Morales G."/>
            <person name="Gutierrez-Guerrero Y.T."/>
            <person name="Aguirre-Dugua X."/>
            <person name="Aguirre-Planter E."/>
            <person name="Tenaillon M.I."/>
            <person name="Lira-Saade R."/>
            <person name="Eguiarte L.E."/>
        </authorList>
    </citation>
    <scope>NUCLEOTIDE SEQUENCE [LARGE SCALE GENOMIC DNA]</scope>
    <source>
        <strain evidence="10">JBR-2021</strain>
    </source>
</reference>
<dbReference type="Proteomes" id="UP000685013">
    <property type="component" value="Chromosome 5"/>
</dbReference>
<evidence type="ECO:0000256" key="7">
    <source>
        <dbReference type="ARBA" id="ARBA00043052"/>
    </source>
</evidence>